<accession>A0A809SHL2</accession>
<protein>
    <submittedName>
        <fullName evidence="2">Lipoprotein</fullName>
    </submittedName>
</protein>
<evidence type="ECO:0000256" key="1">
    <source>
        <dbReference type="SAM" id="SignalP"/>
    </source>
</evidence>
<dbReference type="AlphaFoldDB" id="A0A809SHL2"/>
<reference evidence="3" key="1">
    <citation type="submission" date="2019-11" db="EMBL/GenBank/DDBJ databases">
        <title>Isolation and characterization of a novel species in the genus Sulfuriferula.</title>
        <authorList>
            <person name="Mochizuki J."/>
            <person name="Kojima H."/>
            <person name="Fukui M."/>
        </authorList>
    </citation>
    <scope>NUCLEOTIDE SEQUENCE [LARGE SCALE GENOMIC DNA]</scope>
    <source>
        <strain evidence="3">SGTM</strain>
    </source>
</reference>
<keyword evidence="1" id="KW-0732">Signal</keyword>
<dbReference type="Pfam" id="PF12915">
    <property type="entry name" value="DUF3833"/>
    <property type="match status" value="1"/>
</dbReference>
<sequence length="178" mass="20336">MNTLKLWLTGSLAMLLSSCSSAPIQSYQDEKPVLDVSQYFMGTIDGYGMFQDRSGKVVKRFHVVINAHWDNNIGTLDEHFTWSDNTTSQRIWTITKFDAHHYQGTAADVVDAAQGTAYGNALQWRYVLQLPVDGKVYNVNIDDWMYQIDESSLMNRSKMSKFGFHLGDITLYFKKRSA</sequence>
<dbReference type="RefSeq" id="WP_198420636.1">
    <property type="nucleotide sequence ID" value="NZ_AP021881.1"/>
</dbReference>
<feature type="signal peptide" evidence="1">
    <location>
        <begin position="1"/>
        <end position="22"/>
    </location>
</feature>
<dbReference type="PROSITE" id="PS51257">
    <property type="entry name" value="PROKAR_LIPOPROTEIN"/>
    <property type="match status" value="1"/>
</dbReference>
<evidence type="ECO:0000313" key="3">
    <source>
        <dbReference type="Proteomes" id="UP000463939"/>
    </source>
</evidence>
<evidence type="ECO:0000313" key="2">
    <source>
        <dbReference type="EMBL" id="BBP00900.1"/>
    </source>
</evidence>
<proteinExistence type="predicted"/>
<keyword evidence="3" id="KW-1185">Reference proteome</keyword>
<name>A0A809SHL2_9PROT</name>
<dbReference type="InterPro" id="IPR024409">
    <property type="entry name" value="DUF3833"/>
</dbReference>
<keyword evidence="2" id="KW-0449">Lipoprotein</keyword>
<dbReference type="Proteomes" id="UP000463939">
    <property type="component" value="Chromosome"/>
</dbReference>
<dbReference type="KEGG" id="sniv:SFSGTM_16080"/>
<feature type="chain" id="PRO_5032470661" evidence="1">
    <location>
        <begin position="23"/>
        <end position="178"/>
    </location>
</feature>
<dbReference type="EMBL" id="AP021881">
    <property type="protein sequence ID" value="BBP00900.1"/>
    <property type="molecule type" value="Genomic_DNA"/>
</dbReference>
<organism evidence="2 3">
    <name type="scientific">Sulfuriferula nivalis</name>
    <dbReference type="NCBI Taxonomy" id="2675298"/>
    <lineage>
        <taxon>Bacteria</taxon>
        <taxon>Pseudomonadati</taxon>
        <taxon>Pseudomonadota</taxon>
        <taxon>Betaproteobacteria</taxon>
        <taxon>Nitrosomonadales</taxon>
        <taxon>Sulfuricellaceae</taxon>
        <taxon>Sulfuriferula</taxon>
    </lineage>
</organism>
<gene>
    <name evidence="2" type="ORF">SFSGTM_16080</name>
</gene>